<name>A0ABD0LZT5_9CAEN</name>
<evidence type="ECO:0000313" key="3">
    <source>
        <dbReference type="EMBL" id="KAK7505030.1"/>
    </source>
</evidence>
<reference evidence="3 4" key="1">
    <citation type="journal article" date="2023" name="Sci. Data">
        <title>Genome assembly of the Korean intertidal mud-creeper Batillaria attramentaria.</title>
        <authorList>
            <person name="Patra A.K."/>
            <person name="Ho P.T."/>
            <person name="Jun S."/>
            <person name="Lee S.J."/>
            <person name="Kim Y."/>
            <person name="Won Y.J."/>
        </authorList>
    </citation>
    <scope>NUCLEOTIDE SEQUENCE [LARGE SCALE GENOMIC DNA]</scope>
    <source>
        <strain evidence="3">Wonlab-2016</strain>
    </source>
</reference>
<dbReference type="EMBL" id="JACVVK020000012">
    <property type="protein sequence ID" value="KAK7505030.1"/>
    <property type="molecule type" value="Genomic_DNA"/>
</dbReference>
<dbReference type="PANTHER" id="PTHR22744:SF17">
    <property type="entry name" value="BTB DOMAIN-CONTAINING PROTEIN"/>
    <property type="match status" value="1"/>
</dbReference>
<dbReference type="InterPro" id="IPR011333">
    <property type="entry name" value="SKP1/BTB/POZ_sf"/>
</dbReference>
<dbReference type="SUPFAM" id="SSF54695">
    <property type="entry name" value="POZ domain"/>
    <property type="match status" value="2"/>
</dbReference>
<dbReference type="PANTHER" id="PTHR22744">
    <property type="entry name" value="HELIX LOOP HELIX PROTEIN 21-RELATED"/>
    <property type="match status" value="1"/>
</dbReference>
<keyword evidence="4" id="KW-1185">Reference proteome</keyword>
<evidence type="ECO:0000313" key="4">
    <source>
        <dbReference type="Proteomes" id="UP001519460"/>
    </source>
</evidence>
<feature type="region of interest" description="Disordered" evidence="1">
    <location>
        <begin position="1"/>
        <end position="22"/>
    </location>
</feature>
<sequence>MAENKAGEDATPPSGPFETPDELTDVTFVIEDRKLYFNKAVLSLCSPVFRQMFSGDFKEKDAKEIPLPEKKYDHMEAFFKQIHPSHSSTPITDITLEQILPLADEYQVETLRQKCEQYIGNQLHLARLGQNLTGDQVLLYLWQCEVYRLPKYRTELVERGAKNQMKDLEVSRFYISVPLTAKCDLLTARTKALDGAVYGAQATLCPVPQNSASRTAIDCERPTDHTMAGSSENETPPCGLFEKHDELTDVTFVIEDRKLYFNKAVLSLCSPVFKQMLSSDFKEKDAKEIPLPEKNKTLQQILPLADEYQVETLRQKCEQYIGSQLHLARLGQNLTRDQVLLYLWQCEVHRLPKYRTELVERGAKNQMKDLEVSRFYISVPLTAKCDLLTARTKALDGAVYGAVRNAFAKLSRIQCISYSESHCRCYSSAICNHCFKSSLVDVVRNVKDCKDIQPPL</sequence>
<organism evidence="3 4">
    <name type="scientific">Batillaria attramentaria</name>
    <dbReference type="NCBI Taxonomy" id="370345"/>
    <lineage>
        <taxon>Eukaryota</taxon>
        <taxon>Metazoa</taxon>
        <taxon>Spiralia</taxon>
        <taxon>Lophotrochozoa</taxon>
        <taxon>Mollusca</taxon>
        <taxon>Gastropoda</taxon>
        <taxon>Caenogastropoda</taxon>
        <taxon>Sorbeoconcha</taxon>
        <taxon>Cerithioidea</taxon>
        <taxon>Batillariidae</taxon>
        <taxon>Batillaria</taxon>
    </lineage>
</organism>
<evidence type="ECO:0000256" key="1">
    <source>
        <dbReference type="SAM" id="MobiDB-lite"/>
    </source>
</evidence>
<dbReference type="Gene3D" id="3.30.710.10">
    <property type="entry name" value="Potassium Channel Kv1.1, Chain A"/>
    <property type="match status" value="3"/>
</dbReference>
<dbReference type="AlphaFoldDB" id="A0ABD0LZT5"/>
<comment type="caution">
    <text evidence="3">The sequence shown here is derived from an EMBL/GenBank/DDBJ whole genome shotgun (WGS) entry which is preliminary data.</text>
</comment>
<dbReference type="PROSITE" id="PS50097">
    <property type="entry name" value="BTB"/>
    <property type="match status" value="2"/>
</dbReference>
<feature type="domain" description="BTB" evidence="2">
    <location>
        <begin position="24"/>
        <end position="91"/>
    </location>
</feature>
<feature type="domain" description="BTB" evidence="2">
    <location>
        <begin position="248"/>
        <end position="314"/>
    </location>
</feature>
<evidence type="ECO:0000259" key="2">
    <source>
        <dbReference type="PROSITE" id="PS50097"/>
    </source>
</evidence>
<dbReference type="InterPro" id="IPR000210">
    <property type="entry name" value="BTB/POZ_dom"/>
</dbReference>
<protein>
    <recommendedName>
        <fullName evidence="2">BTB domain-containing protein</fullName>
    </recommendedName>
</protein>
<dbReference type="CDD" id="cd18186">
    <property type="entry name" value="BTB_POZ_ZBTB_KLHL-like"/>
    <property type="match status" value="1"/>
</dbReference>
<gene>
    <name evidence="3" type="ORF">BaRGS_00003600</name>
</gene>
<accession>A0ABD0LZT5</accession>
<proteinExistence type="predicted"/>
<dbReference type="Proteomes" id="UP001519460">
    <property type="component" value="Unassembled WGS sequence"/>
</dbReference>
<dbReference type="SMART" id="SM00225">
    <property type="entry name" value="BTB"/>
    <property type="match status" value="2"/>
</dbReference>
<dbReference type="Pfam" id="PF00651">
    <property type="entry name" value="BTB"/>
    <property type="match status" value="2"/>
</dbReference>